<accession>A0A932FVE1</accession>
<dbReference type="InterPro" id="IPR001455">
    <property type="entry name" value="TusA-like"/>
</dbReference>
<name>A0A932FVE1_UNCTE</name>
<dbReference type="Pfam" id="PF01206">
    <property type="entry name" value="TusA"/>
    <property type="match status" value="1"/>
</dbReference>
<evidence type="ECO:0000259" key="2">
    <source>
        <dbReference type="PROSITE" id="PS01148"/>
    </source>
</evidence>
<organism evidence="3 4">
    <name type="scientific">Tectimicrobiota bacterium</name>
    <dbReference type="NCBI Taxonomy" id="2528274"/>
    <lineage>
        <taxon>Bacteria</taxon>
        <taxon>Pseudomonadati</taxon>
        <taxon>Nitrospinota/Tectimicrobiota group</taxon>
        <taxon>Candidatus Tectimicrobiota</taxon>
    </lineage>
</organism>
<evidence type="ECO:0000313" key="4">
    <source>
        <dbReference type="Proteomes" id="UP000769766"/>
    </source>
</evidence>
<evidence type="ECO:0000313" key="3">
    <source>
        <dbReference type="EMBL" id="MBI2875263.1"/>
    </source>
</evidence>
<protein>
    <submittedName>
        <fullName evidence="3">Sulfurtransferase TusA family protein</fullName>
    </submittedName>
</protein>
<feature type="domain" description="UPF0033" evidence="2">
    <location>
        <begin position="12"/>
        <end position="36"/>
    </location>
</feature>
<dbReference type="CDD" id="cd00291">
    <property type="entry name" value="SirA_YedF_YeeD"/>
    <property type="match status" value="1"/>
</dbReference>
<comment type="similarity">
    <text evidence="1">Belongs to the sulfur carrier protein TusA family.</text>
</comment>
<comment type="caution">
    <text evidence="3">The sequence shown here is derived from an EMBL/GenBank/DDBJ whole genome shotgun (WGS) entry which is preliminary data.</text>
</comment>
<sequence length="82" mass="9227">MAEADLIIHRQIDIRGEVCPYTFVKSKLAIEQMAPGERLRVVVDYLPATSNVPRSMKAEGHAVLGVHQLNETDWEILLQKGE</sequence>
<evidence type="ECO:0000256" key="1">
    <source>
        <dbReference type="ARBA" id="ARBA00008984"/>
    </source>
</evidence>
<gene>
    <name evidence="3" type="ORF">HYY20_00085</name>
</gene>
<dbReference type="Proteomes" id="UP000769766">
    <property type="component" value="Unassembled WGS sequence"/>
</dbReference>
<dbReference type="SUPFAM" id="SSF64307">
    <property type="entry name" value="SirA-like"/>
    <property type="match status" value="1"/>
</dbReference>
<dbReference type="EMBL" id="JACPRF010000003">
    <property type="protein sequence ID" value="MBI2875263.1"/>
    <property type="molecule type" value="Genomic_DNA"/>
</dbReference>
<dbReference type="PANTHER" id="PTHR33279">
    <property type="entry name" value="SULFUR CARRIER PROTEIN YEDF-RELATED"/>
    <property type="match status" value="1"/>
</dbReference>
<proteinExistence type="inferred from homology"/>
<dbReference type="PANTHER" id="PTHR33279:SF6">
    <property type="entry name" value="SULFUR CARRIER PROTEIN YEDF-RELATED"/>
    <property type="match status" value="1"/>
</dbReference>
<dbReference type="Gene3D" id="3.30.110.40">
    <property type="entry name" value="TusA-like domain"/>
    <property type="match status" value="1"/>
</dbReference>
<dbReference type="AlphaFoldDB" id="A0A932FVE1"/>
<dbReference type="InterPro" id="IPR036868">
    <property type="entry name" value="TusA-like_sf"/>
</dbReference>
<reference evidence="3" key="1">
    <citation type="submission" date="2020-07" db="EMBL/GenBank/DDBJ databases">
        <title>Huge and variable diversity of episymbiotic CPR bacteria and DPANN archaea in groundwater ecosystems.</title>
        <authorList>
            <person name="He C.Y."/>
            <person name="Keren R."/>
            <person name="Whittaker M."/>
            <person name="Farag I.F."/>
            <person name="Doudna J."/>
            <person name="Cate J.H.D."/>
            <person name="Banfield J.F."/>
        </authorList>
    </citation>
    <scope>NUCLEOTIDE SEQUENCE</scope>
    <source>
        <strain evidence="3">NC_groundwater_672_Ag_B-0.1um_62_36</strain>
    </source>
</reference>
<dbReference type="PROSITE" id="PS01148">
    <property type="entry name" value="UPF0033"/>
    <property type="match status" value="1"/>
</dbReference>